<dbReference type="GO" id="GO:0006094">
    <property type="term" value="P:gluconeogenesis"/>
    <property type="evidence" value="ECO:0007669"/>
    <property type="project" value="TreeGrafter"/>
</dbReference>
<dbReference type="Proteomes" id="UP000472261">
    <property type="component" value="Unplaced"/>
</dbReference>
<evidence type="ECO:0000313" key="3">
    <source>
        <dbReference type="Proteomes" id="UP000472261"/>
    </source>
</evidence>
<dbReference type="Gene3D" id="3.10.600.10">
    <property type="entry name" value="pyruvate carboxylase f1077a mutant domain"/>
    <property type="match status" value="1"/>
</dbReference>
<name>A0A669QI55_PHACC</name>
<dbReference type="GO" id="GO:0004736">
    <property type="term" value="F:pyruvate carboxylase activity"/>
    <property type="evidence" value="ECO:0007669"/>
    <property type="project" value="TreeGrafter"/>
</dbReference>
<sequence length="180" mass="20114">MVAMDGCHGWLLWMVAMDGCHGWLLWRVAMVTMDGYLGWLPWLPWMVLKDLPRVEGRPGASLPPLDFEALSQELGARDGTPPSPEDLLSAALYPKVYAEFRDFTSNFGPVSCLGTRLFLEGPTIAEEFEVELERGKTLHIKALALGDLNAAGQREVFFELNGQLRSILVRDTQAMKVCVY</sequence>
<evidence type="ECO:0000259" key="1">
    <source>
        <dbReference type="Pfam" id="PF02436"/>
    </source>
</evidence>
<feature type="domain" description="Carboxylase conserved" evidence="1">
    <location>
        <begin position="46"/>
        <end position="141"/>
    </location>
</feature>
<dbReference type="Gene3D" id="1.10.10.60">
    <property type="entry name" value="Homeodomain-like"/>
    <property type="match status" value="1"/>
</dbReference>
<protein>
    <recommendedName>
        <fullName evidence="1">Carboxylase conserved domain-containing protein</fullName>
    </recommendedName>
</protein>
<accession>A0A669QI55</accession>
<dbReference type="SUPFAM" id="SSF89000">
    <property type="entry name" value="post-HMGL domain-like"/>
    <property type="match status" value="1"/>
</dbReference>
<organism evidence="2 3">
    <name type="scientific">Phasianus colchicus</name>
    <name type="common">Common pheasant</name>
    <dbReference type="NCBI Taxonomy" id="9054"/>
    <lineage>
        <taxon>Eukaryota</taxon>
        <taxon>Metazoa</taxon>
        <taxon>Chordata</taxon>
        <taxon>Craniata</taxon>
        <taxon>Vertebrata</taxon>
        <taxon>Euteleostomi</taxon>
        <taxon>Archelosauria</taxon>
        <taxon>Archosauria</taxon>
        <taxon>Dinosauria</taxon>
        <taxon>Saurischia</taxon>
        <taxon>Theropoda</taxon>
        <taxon>Coelurosauria</taxon>
        <taxon>Aves</taxon>
        <taxon>Neognathae</taxon>
        <taxon>Galloanserae</taxon>
        <taxon>Galliformes</taxon>
        <taxon>Phasianidae</taxon>
        <taxon>Phasianinae</taxon>
        <taxon>Phasianus</taxon>
    </lineage>
</organism>
<dbReference type="PANTHER" id="PTHR43778">
    <property type="entry name" value="PYRUVATE CARBOXYLASE"/>
    <property type="match status" value="1"/>
</dbReference>
<dbReference type="InterPro" id="IPR055268">
    <property type="entry name" value="PCB-like"/>
</dbReference>
<reference evidence="2" key="1">
    <citation type="submission" date="2025-08" db="UniProtKB">
        <authorList>
            <consortium name="Ensembl"/>
        </authorList>
    </citation>
    <scope>IDENTIFICATION</scope>
</reference>
<dbReference type="Pfam" id="PF02436">
    <property type="entry name" value="PYC_OADA"/>
    <property type="match status" value="1"/>
</dbReference>
<dbReference type="Ensembl" id="ENSPCLT00000028245.1">
    <property type="protein sequence ID" value="ENSPCLP00000020414.1"/>
    <property type="gene ID" value="ENSPCLG00000017858.1"/>
</dbReference>
<dbReference type="InterPro" id="IPR003379">
    <property type="entry name" value="Carboxylase_cons_dom"/>
</dbReference>
<evidence type="ECO:0000313" key="2">
    <source>
        <dbReference type="Ensembl" id="ENSPCLP00000020414.1"/>
    </source>
</evidence>
<dbReference type="GO" id="GO:0005737">
    <property type="term" value="C:cytoplasm"/>
    <property type="evidence" value="ECO:0007669"/>
    <property type="project" value="TreeGrafter"/>
</dbReference>
<dbReference type="FunFam" id="3.10.600.10:FF:000001">
    <property type="entry name" value="Pyruvate carboxylase"/>
    <property type="match status" value="1"/>
</dbReference>
<dbReference type="AlphaFoldDB" id="A0A669QI55"/>
<reference evidence="2" key="2">
    <citation type="submission" date="2025-09" db="UniProtKB">
        <authorList>
            <consortium name="Ensembl"/>
        </authorList>
    </citation>
    <scope>IDENTIFICATION</scope>
</reference>
<keyword evidence="3" id="KW-1185">Reference proteome</keyword>
<proteinExistence type="predicted"/>
<dbReference type="PANTHER" id="PTHR43778:SF2">
    <property type="entry name" value="PYRUVATE CARBOXYLASE, MITOCHONDRIAL"/>
    <property type="match status" value="1"/>
</dbReference>